<reference evidence="15" key="1">
    <citation type="submission" date="2021-06" db="EMBL/GenBank/DDBJ databases">
        <authorList>
            <person name="Kallberg Y."/>
            <person name="Tangrot J."/>
            <person name="Rosling A."/>
        </authorList>
    </citation>
    <scope>NUCLEOTIDE SEQUENCE</scope>
    <source>
        <strain evidence="15">IA702</strain>
    </source>
</reference>
<evidence type="ECO:0000256" key="7">
    <source>
        <dbReference type="ARBA" id="ARBA00022679"/>
    </source>
</evidence>
<dbReference type="GO" id="GO:0006488">
    <property type="term" value="P:dolichol-linked oligosaccharide biosynthetic process"/>
    <property type="evidence" value="ECO:0007669"/>
    <property type="project" value="UniProtKB-UniRule"/>
</dbReference>
<comment type="catalytic activity">
    <reaction evidence="13">
        <text>an alpha-D-Glc-(1-&gt;3)-alpha-D-Glc-(1-&gt;3)-alpha-D-Man-(1-&gt;2)-alpha-D-Man-(1-&gt;2)-alpha-D-Man-(1-&gt;3)-[alpha-D-Man-(1-&gt;2)-alpha-D-Man-(1-&gt;3)-[alpha-D-Man-(1-&gt;2)-alpha-D-Man-(1-&gt;6)]-alpha-D-Man-(1-&gt;6)]-beta-D-Man-(1-&gt;4)-beta-D-GlcNAc-(1-&gt;4)-alpha-D-GlcNAc-diphospho-di-trans,poly-cis-dolichol + a di-trans,poly-cis-dolichyl beta-D-glucosyl phosphate = a alpha-D-Glc-(1-&gt;2)-alpha-D-Glc-(1-&gt;3)-alpha-D-Glc-(1-&gt;3)-alpha-D-Man-(1-&gt;2)-alpha-D-Man-(1-&gt;2)-alpha-D-Man-(1-&gt;3)-[alpha-D-Man-(1-&gt;2)-alpha-D-Man-(1-&gt;3)-[alpha-D-Man-(1-&gt;2)-alpha-D-Man-(1-&gt;6)]-alpha-D-Man-(1-&gt;6)]-beta-D-Man-(1-&gt;4)-beta-D-GlcNAc-(1-&gt;4)-alpha-D-GlcNAc-diphospho-di-trans,poly-cis-dolichol + a di-trans,poly-cis-dolichyl phosphate + H(+)</text>
        <dbReference type="Rhea" id="RHEA:29543"/>
        <dbReference type="Rhea" id="RHEA-COMP:19498"/>
        <dbReference type="Rhea" id="RHEA-COMP:19502"/>
        <dbReference type="Rhea" id="RHEA-COMP:19512"/>
        <dbReference type="Rhea" id="RHEA-COMP:19522"/>
        <dbReference type="ChEBI" id="CHEBI:15378"/>
        <dbReference type="ChEBI" id="CHEBI:57525"/>
        <dbReference type="ChEBI" id="CHEBI:57683"/>
        <dbReference type="ChEBI" id="CHEBI:132522"/>
        <dbReference type="ChEBI" id="CHEBI:132523"/>
        <dbReference type="EC" id="2.4.1.256"/>
    </reaction>
    <physiologicalReaction direction="left-to-right" evidence="13">
        <dbReference type="Rhea" id="RHEA:29544"/>
    </physiologicalReaction>
</comment>
<dbReference type="GO" id="GO:0106073">
    <property type="term" value="F:dolichyl pyrophosphate Glc2Man9GlcNAc2 alpha-1,2-glucosyltransferase activity"/>
    <property type="evidence" value="ECO:0007669"/>
    <property type="project" value="UniProtKB-UniRule"/>
</dbReference>
<keyword evidence="9" id="KW-0256">Endoplasmic reticulum</keyword>
<name>A0A9N9APH8_9GLOM</name>
<feature type="transmembrane region" description="Helical" evidence="14">
    <location>
        <begin position="270"/>
        <end position="287"/>
    </location>
</feature>
<sequence length="430" mass="49473">MLSKKSLASWIPLIVHGCILGIVFYAVNKAVPDAYMDEIFHVPQAQRYCNGDYYTWDPKLTTPPGLYIISNLLVTLLSTVPPSSPSIFCSTQFLRMTSLLFTIMISYLLPHLLHSLHPSVSPYSLRTIMESIVISSFPVLWFYSFLYYTDTGSTFFVLAGYYLERVGKYGPSAMTNIIWACFVAGDIVSSILSPVIFSSPPSERDSFVERWIKIAENVVSGIQSNLKILVKRTIPYFVVVLLVGVFFVWNGSIALGDKTNHVAILHIPQVYYFIAFTAVLSLPLTMIHPSDLYDLRYEHPFLLSDNRHYSFYVWKKIYKRHPSVKYLLIPAYFTALQIILRPLTACRSSLWMLTFATAVCLTLVPSPLFEFRYFIIPYIIYRLNIRPPSATRLLLEFMAYSVVNAVTLYLFIYKPFKWESEPSQLQRFLW</sequence>
<keyword evidence="8 14" id="KW-0812">Transmembrane</keyword>
<evidence type="ECO:0000256" key="14">
    <source>
        <dbReference type="PIRNR" id="PIRNR028810"/>
    </source>
</evidence>
<gene>
    <name evidence="15" type="ORF">POCULU_LOCUS4309</name>
</gene>
<evidence type="ECO:0000256" key="13">
    <source>
        <dbReference type="ARBA" id="ARBA00048064"/>
    </source>
</evidence>
<dbReference type="PANTHER" id="PTHR12989:SF10">
    <property type="entry name" value="DOL-P-GLC:GLC(2)MAN(9)GLCNAC(2)-PP-DOL ALPHA-1,2-GLUCOSYLTRANSFERASE-RELATED"/>
    <property type="match status" value="1"/>
</dbReference>
<comment type="similarity">
    <text evidence="3 14">Belongs to the ALG10 glucosyltransferase family.</text>
</comment>
<comment type="caution">
    <text evidence="14">Lacks conserved residue(s) required for the propagation of feature annotation.</text>
</comment>
<comment type="subcellular location">
    <subcellularLocation>
        <location evidence="1">Endoplasmic reticulum membrane</location>
        <topology evidence="1">Multi-pass membrane protein</topology>
    </subcellularLocation>
</comment>
<evidence type="ECO:0000256" key="3">
    <source>
        <dbReference type="ARBA" id="ARBA00010600"/>
    </source>
</evidence>
<keyword evidence="16" id="KW-1185">Reference proteome</keyword>
<comment type="caution">
    <text evidence="15">The sequence shown here is derived from an EMBL/GenBank/DDBJ whole genome shotgun (WGS) entry which is preliminary data.</text>
</comment>
<dbReference type="EC" id="2.4.1.256" evidence="4 14"/>
<accession>A0A9N9APH8</accession>
<evidence type="ECO:0000313" key="15">
    <source>
        <dbReference type="EMBL" id="CAG8536287.1"/>
    </source>
</evidence>
<dbReference type="PANTHER" id="PTHR12989">
    <property type="entry name" value="ALPHA-1,2-GLUCOSYLTRANSFERASE ALG10"/>
    <property type="match status" value="1"/>
</dbReference>
<protein>
    <recommendedName>
        <fullName evidence="5 14">Dol-P-Glc:Glc(2)Man(9)GlcNAc(2)-PP-Dol alpha-1,2-glucosyltransferase</fullName>
        <ecNumber evidence="4 14">2.4.1.256</ecNumber>
    </recommendedName>
</protein>
<evidence type="ECO:0000256" key="11">
    <source>
        <dbReference type="ARBA" id="ARBA00023136"/>
    </source>
</evidence>
<dbReference type="PIRSF" id="PIRSF028810">
    <property type="entry name" value="Alpha1_2_glucosyltferase_Alg10"/>
    <property type="match status" value="1"/>
</dbReference>
<feature type="transmembrane region" description="Helical" evidence="14">
    <location>
        <begin position="7"/>
        <end position="27"/>
    </location>
</feature>
<evidence type="ECO:0000313" key="16">
    <source>
        <dbReference type="Proteomes" id="UP000789572"/>
    </source>
</evidence>
<organism evidence="15 16">
    <name type="scientific">Paraglomus occultum</name>
    <dbReference type="NCBI Taxonomy" id="144539"/>
    <lineage>
        <taxon>Eukaryota</taxon>
        <taxon>Fungi</taxon>
        <taxon>Fungi incertae sedis</taxon>
        <taxon>Mucoromycota</taxon>
        <taxon>Glomeromycotina</taxon>
        <taxon>Glomeromycetes</taxon>
        <taxon>Paraglomerales</taxon>
        <taxon>Paraglomeraceae</taxon>
        <taxon>Paraglomus</taxon>
    </lineage>
</organism>
<keyword evidence="10 14" id="KW-1133">Transmembrane helix</keyword>
<dbReference type="InterPro" id="IPR016900">
    <property type="entry name" value="Alg10"/>
</dbReference>
<keyword evidence="6 14" id="KW-0328">Glycosyltransferase</keyword>
<keyword evidence="7" id="KW-0808">Transferase</keyword>
<dbReference type="AlphaFoldDB" id="A0A9N9APH8"/>
<feature type="transmembrane region" description="Helical" evidence="14">
    <location>
        <begin position="177"/>
        <end position="197"/>
    </location>
</feature>
<evidence type="ECO:0000256" key="8">
    <source>
        <dbReference type="ARBA" id="ARBA00022692"/>
    </source>
</evidence>
<dbReference type="GO" id="GO:0005789">
    <property type="term" value="C:endoplasmic reticulum membrane"/>
    <property type="evidence" value="ECO:0007669"/>
    <property type="project" value="UniProtKB-SubCell"/>
</dbReference>
<dbReference type="EMBL" id="CAJVPJ010000549">
    <property type="protein sequence ID" value="CAG8536287.1"/>
    <property type="molecule type" value="Genomic_DNA"/>
</dbReference>
<dbReference type="Pfam" id="PF04922">
    <property type="entry name" value="DIE2_ALG10"/>
    <property type="match status" value="2"/>
</dbReference>
<evidence type="ECO:0000256" key="10">
    <source>
        <dbReference type="ARBA" id="ARBA00022989"/>
    </source>
</evidence>
<proteinExistence type="inferred from homology"/>
<comment type="function">
    <text evidence="12">Dol-P-Glc:Glc(2)Man(9)GlcNAc(2)-PP-Dol alpha-1,2-glucosyltransferase that operates in the biosynthetic pathway of dolichol-linked oligosaccharides, the glycan precursors employed in protein asparagine (N)-glycosylation. The assembly of dolichol-linked oligosaccharides begins on the cytosolic side of the endoplasmic reticulum membrane and finishes in its lumen. The sequential addition of sugars to dolichol pyrophosphate produces dolichol-linked oligosaccharides containing fourteen sugars, including two GlcNAcs, nine mannoses and three glucoses. Once assembled, the oligosaccharide is transferred from the lipid to nascent proteins by oligosaccharyltransferases. In the lumen of the endoplasmic reticulum, adds the third and last glucose residue from dolichyl phosphate glucose (Dol-P-Glc) onto the lipid-linked oligosaccharide intermediate Glc(2)Man(9)GlcNAc(2)-PP-Dol to produce Glc(3)Man(9)GlcNAc(2)-PP-Dol.</text>
</comment>
<evidence type="ECO:0000256" key="9">
    <source>
        <dbReference type="ARBA" id="ARBA00022824"/>
    </source>
</evidence>
<evidence type="ECO:0000256" key="1">
    <source>
        <dbReference type="ARBA" id="ARBA00004477"/>
    </source>
</evidence>
<dbReference type="OrthoDB" id="4769at2759"/>
<comment type="pathway">
    <text evidence="2">Protein modification; protein glycosylation.</text>
</comment>
<feature type="transmembrane region" description="Helical" evidence="14">
    <location>
        <begin position="233"/>
        <end position="250"/>
    </location>
</feature>
<feature type="transmembrane region" description="Helical" evidence="14">
    <location>
        <begin position="93"/>
        <end position="113"/>
    </location>
</feature>
<evidence type="ECO:0000256" key="5">
    <source>
        <dbReference type="ARBA" id="ARBA00018512"/>
    </source>
</evidence>
<dbReference type="Proteomes" id="UP000789572">
    <property type="component" value="Unassembled WGS sequence"/>
</dbReference>
<evidence type="ECO:0000256" key="4">
    <source>
        <dbReference type="ARBA" id="ARBA00011967"/>
    </source>
</evidence>
<feature type="transmembrane region" description="Helical" evidence="14">
    <location>
        <begin position="350"/>
        <end position="381"/>
    </location>
</feature>
<evidence type="ECO:0000256" key="6">
    <source>
        <dbReference type="ARBA" id="ARBA00022676"/>
    </source>
</evidence>
<evidence type="ECO:0000256" key="12">
    <source>
        <dbReference type="ARBA" id="ARBA00044727"/>
    </source>
</evidence>
<evidence type="ECO:0000256" key="2">
    <source>
        <dbReference type="ARBA" id="ARBA00004922"/>
    </source>
</evidence>
<feature type="transmembrane region" description="Helical" evidence="14">
    <location>
        <begin position="393"/>
        <end position="412"/>
    </location>
</feature>
<keyword evidence="11 14" id="KW-0472">Membrane</keyword>